<dbReference type="Gene3D" id="1.10.1740.10">
    <property type="match status" value="1"/>
</dbReference>
<keyword evidence="8" id="KW-1185">Reference proteome</keyword>
<protein>
    <submittedName>
        <fullName evidence="7">Sigma-70 family RNA polymerase sigma factor</fullName>
    </submittedName>
</protein>
<evidence type="ECO:0000313" key="8">
    <source>
        <dbReference type="Proteomes" id="UP000305675"/>
    </source>
</evidence>
<proteinExistence type="inferred from homology"/>
<dbReference type="Gene3D" id="1.10.10.10">
    <property type="entry name" value="Winged helix-like DNA-binding domain superfamily/Winged helix DNA-binding domain"/>
    <property type="match status" value="1"/>
</dbReference>
<dbReference type="InterPro" id="IPR013249">
    <property type="entry name" value="RNA_pol_sigma70_r4_t2"/>
</dbReference>
<dbReference type="CDD" id="cd06171">
    <property type="entry name" value="Sigma70_r4"/>
    <property type="match status" value="1"/>
</dbReference>
<dbReference type="AlphaFoldDB" id="A0A4U1BUK7"/>
<name>A0A4U1BUK7_9GAMM</name>
<evidence type="ECO:0000256" key="2">
    <source>
        <dbReference type="ARBA" id="ARBA00023015"/>
    </source>
</evidence>
<keyword evidence="2" id="KW-0805">Transcription regulation</keyword>
<evidence type="ECO:0000313" key="7">
    <source>
        <dbReference type="EMBL" id="TKB56501.1"/>
    </source>
</evidence>
<evidence type="ECO:0000259" key="5">
    <source>
        <dbReference type="Pfam" id="PF04542"/>
    </source>
</evidence>
<dbReference type="InterPro" id="IPR036388">
    <property type="entry name" value="WH-like_DNA-bd_sf"/>
</dbReference>
<comment type="similarity">
    <text evidence="1">Belongs to the sigma-70 factor family. ECF subfamily.</text>
</comment>
<dbReference type="InterPro" id="IPR007627">
    <property type="entry name" value="RNA_pol_sigma70_r2"/>
</dbReference>
<dbReference type="InterPro" id="IPR039425">
    <property type="entry name" value="RNA_pol_sigma-70-like"/>
</dbReference>
<gene>
    <name evidence="7" type="ORF">FCL42_05040</name>
</gene>
<keyword evidence="3" id="KW-0731">Sigma factor</keyword>
<accession>A0A4U1BUK7</accession>
<dbReference type="OrthoDB" id="9780326at2"/>
<dbReference type="NCBIfam" id="TIGR02937">
    <property type="entry name" value="sigma70-ECF"/>
    <property type="match status" value="1"/>
</dbReference>
<dbReference type="InterPro" id="IPR013324">
    <property type="entry name" value="RNA_pol_sigma_r3/r4-like"/>
</dbReference>
<evidence type="ECO:0000256" key="3">
    <source>
        <dbReference type="ARBA" id="ARBA00023082"/>
    </source>
</evidence>
<dbReference type="Proteomes" id="UP000305675">
    <property type="component" value="Unassembled WGS sequence"/>
</dbReference>
<dbReference type="Pfam" id="PF04542">
    <property type="entry name" value="Sigma70_r2"/>
    <property type="match status" value="1"/>
</dbReference>
<dbReference type="GO" id="GO:0003677">
    <property type="term" value="F:DNA binding"/>
    <property type="evidence" value="ECO:0007669"/>
    <property type="project" value="InterPro"/>
</dbReference>
<feature type="domain" description="RNA polymerase sigma-70 region 2" evidence="5">
    <location>
        <begin position="33"/>
        <end position="98"/>
    </location>
</feature>
<dbReference type="GO" id="GO:0016987">
    <property type="term" value="F:sigma factor activity"/>
    <property type="evidence" value="ECO:0007669"/>
    <property type="project" value="UniProtKB-KW"/>
</dbReference>
<reference evidence="7 8" key="1">
    <citation type="submission" date="2019-04" db="EMBL/GenBank/DDBJ databases">
        <authorList>
            <person name="Hwang J.C."/>
        </authorList>
    </citation>
    <scope>NUCLEOTIDE SEQUENCE [LARGE SCALE GENOMIC DNA]</scope>
    <source>
        <strain evidence="7 8">IMCC35002</strain>
    </source>
</reference>
<sequence>MSQHLQTQPQSGPPLDQLIKLAQHGDRHAFEAIYRQTLGRTYGLCLRLCATASQAEEATQEVYIRLWQKLPLFKFDAQFTTWLHRLTLNHTLNYLKGQPKLQAIETEVEPQQPQQDDNLLERALHKLPEKARLVFVLKAIEGYQHNEIATLLNINSGTSKAQYHRARQLLQEMLS</sequence>
<dbReference type="SUPFAM" id="SSF88946">
    <property type="entry name" value="Sigma2 domain of RNA polymerase sigma factors"/>
    <property type="match status" value="1"/>
</dbReference>
<evidence type="ECO:0000256" key="1">
    <source>
        <dbReference type="ARBA" id="ARBA00010641"/>
    </source>
</evidence>
<dbReference type="PANTHER" id="PTHR43133:SF46">
    <property type="entry name" value="RNA POLYMERASE SIGMA-70 FACTOR ECF SUBFAMILY"/>
    <property type="match status" value="1"/>
</dbReference>
<feature type="domain" description="RNA polymerase sigma factor 70 region 4 type 2" evidence="6">
    <location>
        <begin position="119"/>
        <end position="170"/>
    </location>
</feature>
<dbReference type="EMBL" id="SWCJ01000003">
    <property type="protein sequence ID" value="TKB56501.1"/>
    <property type="molecule type" value="Genomic_DNA"/>
</dbReference>
<dbReference type="SUPFAM" id="SSF88659">
    <property type="entry name" value="Sigma3 and sigma4 domains of RNA polymerase sigma factors"/>
    <property type="match status" value="1"/>
</dbReference>
<dbReference type="RefSeq" id="WP_136862305.1">
    <property type="nucleotide sequence ID" value="NZ_SWCJ01000003.1"/>
</dbReference>
<dbReference type="InterPro" id="IPR014284">
    <property type="entry name" value="RNA_pol_sigma-70_dom"/>
</dbReference>
<evidence type="ECO:0000256" key="4">
    <source>
        <dbReference type="ARBA" id="ARBA00023163"/>
    </source>
</evidence>
<dbReference type="GO" id="GO:0006352">
    <property type="term" value="P:DNA-templated transcription initiation"/>
    <property type="evidence" value="ECO:0007669"/>
    <property type="project" value="InterPro"/>
</dbReference>
<comment type="caution">
    <text evidence="7">The sequence shown here is derived from an EMBL/GenBank/DDBJ whole genome shotgun (WGS) entry which is preliminary data.</text>
</comment>
<keyword evidence="4" id="KW-0804">Transcription</keyword>
<evidence type="ECO:0000259" key="6">
    <source>
        <dbReference type="Pfam" id="PF08281"/>
    </source>
</evidence>
<dbReference type="Pfam" id="PF08281">
    <property type="entry name" value="Sigma70_r4_2"/>
    <property type="match status" value="1"/>
</dbReference>
<dbReference type="PANTHER" id="PTHR43133">
    <property type="entry name" value="RNA POLYMERASE ECF-TYPE SIGMA FACTO"/>
    <property type="match status" value="1"/>
</dbReference>
<dbReference type="InterPro" id="IPR013325">
    <property type="entry name" value="RNA_pol_sigma_r2"/>
</dbReference>
<organism evidence="7 8">
    <name type="scientific">Ferrimonas aestuarii</name>
    <dbReference type="NCBI Taxonomy" id="2569539"/>
    <lineage>
        <taxon>Bacteria</taxon>
        <taxon>Pseudomonadati</taxon>
        <taxon>Pseudomonadota</taxon>
        <taxon>Gammaproteobacteria</taxon>
        <taxon>Alteromonadales</taxon>
        <taxon>Ferrimonadaceae</taxon>
        <taxon>Ferrimonas</taxon>
    </lineage>
</organism>